<keyword evidence="2" id="KW-0479">Metal-binding</keyword>
<dbReference type="STRING" id="286115.A0A507DAF8"/>
<organism evidence="9 11">
    <name type="scientific">Synchytrium endobioticum</name>
    <dbReference type="NCBI Taxonomy" id="286115"/>
    <lineage>
        <taxon>Eukaryota</taxon>
        <taxon>Fungi</taxon>
        <taxon>Fungi incertae sedis</taxon>
        <taxon>Chytridiomycota</taxon>
        <taxon>Chytridiomycota incertae sedis</taxon>
        <taxon>Chytridiomycetes</taxon>
        <taxon>Synchytriales</taxon>
        <taxon>Synchytriaceae</taxon>
        <taxon>Synchytrium</taxon>
    </lineage>
</organism>
<dbReference type="InterPro" id="IPR011707">
    <property type="entry name" value="Cu-oxidase-like_N"/>
</dbReference>
<keyword evidence="5" id="KW-1133">Transmembrane helix</keyword>
<feature type="domain" description="Plastocyanin-like" evidence="8">
    <location>
        <begin position="98"/>
        <end position="212"/>
    </location>
</feature>
<dbReference type="Proteomes" id="UP000317494">
    <property type="component" value="Unassembled WGS sequence"/>
</dbReference>
<dbReference type="InterPro" id="IPR008972">
    <property type="entry name" value="Cupredoxin"/>
</dbReference>
<dbReference type="InterPro" id="IPR033138">
    <property type="entry name" value="Cu_oxidase_CS"/>
</dbReference>
<keyword evidence="5" id="KW-0472">Membrane</keyword>
<keyword evidence="4" id="KW-0186">Copper</keyword>
<sequence>MSRPYWPAPPIMHRSSKPSNIVSKIHLPKHLELEAVCRSGGLLVSSQLLCNLGSPPDQSTLSVVISMLLNLTSICTLFCLLLTHHIAASATVTYVFNITYTYASPDGVNRRVITVNNTWPPPTIEAMQGDQLVVKVHNSLTEATSLHWHGIHQKGSQVMDGVYQTTQCPIVPGSEYTYNFTLNQSGTYWWHAHVRASYLDGLRAPLIIHDPADPHRSLYDDDTQILALSDWYHNQSEPMLQEFMSTNNPGGVEPIPDSGLINNLGHFDCSLPTYGMTCNPTQHRYITNPLVNGRRYRIRVINTSGMATFNFSIDGHQLLVIEADGVPVTPVEVDQLEVAVAQRYSVIVTANQTASNYWIRATMNMALFDLKPELDQKIGAVLRYEGAAAVDPTEDLAAHVTPKVVLTDDMLVPVKVQDAPTTVVSSTTFGFAFMTTYDGDNRAFVFMNNAAPSSYMFPHVPTLQRLAAGLPPLPTINPINLTANAGAEIIINNLDGEPHPFHLHGHWFWIVAQGEGVVENGNFTARTKNPPLRDTVMVPANGYSVIRWNADNPGAWMFHCHVEWHLMAGLAATVIEPYPNNSFTDSLIIPSTVSDLCTTAATFVPTGNEPIREPIILPDTSKGYAGLPGSTPLLWDVSSCCSETNNGFFQILNALTGWRARPTVLTTCVYFGYWMLVGLGFVVRRMQHYRKMRRHRDEDDSEEDEYSPVLAAASPIFPESIDTSSSGVAKPNASAEATLISPLTSPLITSRASWPASHSQVTGGV</sequence>
<evidence type="ECO:0000313" key="9">
    <source>
        <dbReference type="EMBL" id="TPX48367.1"/>
    </source>
</evidence>
<keyword evidence="11" id="KW-1185">Reference proteome</keyword>
<dbReference type="SUPFAM" id="SSF49503">
    <property type="entry name" value="Cupredoxins"/>
    <property type="match status" value="3"/>
</dbReference>
<keyword evidence="3" id="KW-0560">Oxidoreductase</keyword>
<accession>A0A507DAF8</accession>
<name>A0A507DAF8_9FUNG</name>
<dbReference type="Pfam" id="PF07731">
    <property type="entry name" value="Cu-oxidase_2"/>
    <property type="match status" value="1"/>
</dbReference>
<keyword evidence="5" id="KW-0812">Transmembrane</keyword>
<reference evidence="9 11" key="1">
    <citation type="journal article" date="2019" name="Sci. Rep.">
        <title>Comparative genomics of chytrid fungi reveal insights into the obligate biotrophic and pathogenic lifestyle of Synchytrium endobioticum.</title>
        <authorList>
            <person name="van de Vossenberg B.T.L.H."/>
            <person name="Warris S."/>
            <person name="Nguyen H.D.T."/>
            <person name="van Gent-Pelzer M.P.E."/>
            <person name="Joly D.L."/>
            <person name="van de Geest H.C."/>
            <person name="Bonants P.J.M."/>
            <person name="Smith D.S."/>
            <person name="Levesque C.A."/>
            <person name="van der Lee T.A.J."/>
        </authorList>
    </citation>
    <scope>NUCLEOTIDE SEQUENCE [LARGE SCALE GENOMIC DNA]</scope>
    <source>
        <strain evidence="9 11">MB42</strain>
    </source>
</reference>
<dbReference type="VEuPathDB" id="FungiDB:SeMB42_g03027"/>
<evidence type="ECO:0000256" key="3">
    <source>
        <dbReference type="ARBA" id="ARBA00023002"/>
    </source>
</evidence>
<evidence type="ECO:0000259" key="7">
    <source>
        <dbReference type="Pfam" id="PF07731"/>
    </source>
</evidence>
<dbReference type="FunFam" id="2.60.40.420:FF:000045">
    <property type="entry name" value="Laccase 2"/>
    <property type="match status" value="1"/>
</dbReference>
<dbReference type="GO" id="GO:0016491">
    <property type="term" value="F:oxidoreductase activity"/>
    <property type="evidence" value="ECO:0007669"/>
    <property type="project" value="UniProtKB-KW"/>
</dbReference>
<dbReference type="InterPro" id="IPR001117">
    <property type="entry name" value="Cu-oxidase_2nd"/>
</dbReference>
<dbReference type="InterPro" id="IPR002355">
    <property type="entry name" value="Cu_oxidase_Cu_BS"/>
</dbReference>
<dbReference type="EMBL" id="QEAN01000101">
    <property type="protein sequence ID" value="TPX48368.1"/>
    <property type="molecule type" value="Genomic_DNA"/>
</dbReference>
<dbReference type="AlphaFoldDB" id="A0A507DAF8"/>
<proteinExistence type="inferred from homology"/>
<comment type="caution">
    <text evidence="9">The sequence shown here is derived from an EMBL/GenBank/DDBJ whole genome shotgun (WGS) entry which is preliminary data.</text>
</comment>
<protein>
    <submittedName>
        <fullName evidence="9">Uncharacterized protein</fullName>
    </submittedName>
</protein>
<evidence type="ECO:0000256" key="4">
    <source>
        <dbReference type="ARBA" id="ARBA00023008"/>
    </source>
</evidence>
<evidence type="ECO:0000259" key="8">
    <source>
        <dbReference type="Pfam" id="PF07732"/>
    </source>
</evidence>
<dbReference type="PANTHER" id="PTHR11709">
    <property type="entry name" value="MULTI-COPPER OXIDASE"/>
    <property type="match status" value="1"/>
</dbReference>
<feature type="domain" description="Plastocyanin-like" evidence="6">
    <location>
        <begin position="224"/>
        <end position="386"/>
    </location>
</feature>
<gene>
    <name evidence="10" type="ORF">SeMB42_g03023</name>
    <name evidence="9" type="ORF">SeMB42_g03027</name>
</gene>
<dbReference type="Pfam" id="PF07732">
    <property type="entry name" value="Cu-oxidase_3"/>
    <property type="match status" value="1"/>
</dbReference>
<comment type="similarity">
    <text evidence="1">Belongs to the multicopper oxidase family.</text>
</comment>
<feature type="domain" description="Plastocyanin-like" evidence="7">
    <location>
        <begin position="472"/>
        <end position="577"/>
    </location>
</feature>
<dbReference type="GO" id="GO:0005507">
    <property type="term" value="F:copper ion binding"/>
    <property type="evidence" value="ECO:0007669"/>
    <property type="project" value="InterPro"/>
</dbReference>
<evidence type="ECO:0000256" key="2">
    <source>
        <dbReference type="ARBA" id="ARBA00022723"/>
    </source>
</evidence>
<evidence type="ECO:0000256" key="1">
    <source>
        <dbReference type="ARBA" id="ARBA00010609"/>
    </source>
</evidence>
<dbReference type="InterPro" id="IPR045087">
    <property type="entry name" value="Cu-oxidase_fam"/>
</dbReference>
<feature type="transmembrane region" description="Helical" evidence="5">
    <location>
        <begin position="664"/>
        <end position="683"/>
    </location>
</feature>
<evidence type="ECO:0000259" key="6">
    <source>
        <dbReference type="Pfam" id="PF00394"/>
    </source>
</evidence>
<dbReference type="PROSITE" id="PS00080">
    <property type="entry name" value="MULTICOPPER_OXIDASE2"/>
    <property type="match status" value="1"/>
</dbReference>
<evidence type="ECO:0000256" key="5">
    <source>
        <dbReference type="SAM" id="Phobius"/>
    </source>
</evidence>
<dbReference type="Gene3D" id="2.60.40.420">
    <property type="entry name" value="Cupredoxins - blue copper proteins"/>
    <property type="match status" value="3"/>
</dbReference>
<dbReference type="EMBL" id="QEAN01000101">
    <property type="protein sequence ID" value="TPX48367.1"/>
    <property type="molecule type" value="Genomic_DNA"/>
</dbReference>
<evidence type="ECO:0000313" key="10">
    <source>
        <dbReference type="EMBL" id="TPX48368.1"/>
    </source>
</evidence>
<dbReference type="VEuPathDB" id="FungiDB:SeMB42_g03023"/>
<dbReference type="Pfam" id="PF00394">
    <property type="entry name" value="Cu-oxidase"/>
    <property type="match status" value="1"/>
</dbReference>
<evidence type="ECO:0000313" key="11">
    <source>
        <dbReference type="Proteomes" id="UP000317494"/>
    </source>
</evidence>
<dbReference type="PANTHER" id="PTHR11709:SF511">
    <property type="entry name" value="LACCASE"/>
    <property type="match status" value="1"/>
</dbReference>
<dbReference type="InterPro" id="IPR011706">
    <property type="entry name" value="Cu-oxidase_C"/>
</dbReference>
<dbReference type="PROSITE" id="PS00079">
    <property type="entry name" value="MULTICOPPER_OXIDASE1"/>
    <property type="match status" value="1"/>
</dbReference>